<organism evidence="2">
    <name type="scientific">Fagus sylvatica</name>
    <name type="common">Beechnut</name>
    <dbReference type="NCBI Taxonomy" id="28930"/>
    <lineage>
        <taxon>Eukaryota</taxon>
        <taxon>Viridiplantae</taxon>
        <taxon>Streptophyta</taxon>
        <taxon>Embryophyta</taxon>
        <taxon>Tracheophyta</taxon>
        <taxon>Spermatophyta</taxon>
        <taxon>Magnoliopsida</taxon>
        <taxon>eudicotyledons</taxon>
        <taxon>Gunneridae</taxon>
        <taxon>Pentapetalae</taxon>
        <taxon>rosids</taxon>
        <taxon>fabids</taxon>
        <taxon>Fagales</taxon>
        <taxon>Fagaceae</taxon>
        <taxon>Fagus</taxon>
    </lineage>
</organism>
<keyword evidence="1" id="KW-0812">Transmembrane</keyword>
<evidence type="ECO:0000313" key="2">
    <source>
        <dbReference type="EMBL" id="SPC74953.1"/>
    </source>
</evidence>
<feature type="transmembrane region" description="Helical" evidence="1">
    <location>
        <begin position="109"/>
        <end position="128"/>
    </location>
</feature>
<reference evidence="2" key="1">
    <citation type="submission" date="2018-02" db="EMBL/GenBank/DDBJ databases">
        <authorList>
            <person name="Cohen D.B."/>
            <person name="Kent A.D."/>
        </authorList>
    </citation>
    <scope>NUCLEOTIDE SEQUENCE</scope>
</reference>
<gene>
    <name evidence="2" type="ORF">FSB_LOCUS2835</name>
</gene>
<keyword evidence="1" id="KW-1133">Transmembrane helix</keyword>
<name>A0A2N9EJG3_FAGSY</name>
<sequence length="151" mass="17597">MDDLNARLKHTILKFNYVFEAYCYGNIYGNIHDKDGCRLCQEMMRYFQEKLDSEIGDESSYNDPYTPRCTQLLKDLYVAKFNVIGTESYGVASCIFNVIETQDNSVHDLIVLTVSSAPLIIFVIWLCARDVKHEFYKQRKNSKVEYFTTAK</sequence>
<dbReference type="EMBL" id="OIVN01000136">
    <property type="protein sequence ID" value="SPC74953.1"/>
    <property type="molecule type" value="Genomic_DNA"/>
</dbReference>
<evidence type="ECO:0000256" key="1">
    <source>
        <dbReference type="SAM" id="Phobius"/>
    </source>
</evidence>
<dbReference type="AlphaFoldDB" id="A0A2N9EJG3"/>
<keyword evidence="1" id="KW-0472">Membrane</keyword>
<accession>A0A2N9EJG3</accession>
<protein>
    <submittedName>
        <fullName evidence="2">Uncharacterized protein</fullName>
    </submittedName>
</protein>
<proteinExistence type="predicted"/>